<comment type="caution">
    <text evidence="2">The sequence shown here is derived from an EMBL/GenBank/DDBJ whole genome shotgun (WGS) entry which is preliminary data.</text>
</comment>
<organism evidence="2 3">
    <name type="scientific">Prymnesium parvum</name>
    <name type="common">Toxic golden alga</name>
    <dbReference type="NCBI Taxonomy" id="97485"/>
    <lineage>
        <taxon>Eukaryota</taxon>
        <taxon>Haptista</taxon>
        <taxon>Haptophyta</taxon>
        <taxon>Prymnesiophyceae</taxon>
        <taxon>Prymnesiales</taxon>
        <taxon>Prymnesiaceae</taxon>
        <taxon>Prymnesium</taxon>
    </lineage>
</organism>
<feature type="compositionally biased region" description="Low complexity" evidence="1">
    <location>
        <begin position="205"/>
        <end position="221"/>
    </location>
</feature>
<gene>
    <name evidence="2" type="ORF">AB1Y20_008909</name>
</gene>
<dbReference type="AlphaFoldDB" id="A0AB34JYV1"/>
<evidence type="ECO:0000313" key="3">
    <source>
        <dbReference type="Proteomes" id="UP001515480"/>
    </source>
</evidence>
<keyword evidence="3" id="KW-1185">Reference proteome</keyword>
<dbReference type="EMBL" id="JBGBPQ010000002">
    <property type="protein sequence ID" value="KAL1527519.1"/>
    <property type="molecule type" value="Genomic_DNA"/>
</dbReference>
<sequence>MWCGAVQAVWRYVVWGCSSSVEVCGVGLFSVEVCGVGLFSVEVCGVGLFNVVWGCSSSVEVCGVGLFKQCGGMWCGAVQAVWRYVVCGCSSSVEVCGVGLFSVEVCGVGLFKQCGGMWCGAVQAVWRYVVWGYAVWRYVVWGCSSSVEVCGVGLFSVEVCGVGLFKQCGGMWCGAVQAVWSDAHTFGTPPQSARGRRRYGTSAEASGLSAAASPSSAGSESSRAERPSRLPVRRVSLCGGEGKLPSGEQPVCAIADGLGKEGRRGARGARAEEWEGGSDARGCAYDEAASFKTARIGMSAVEDWAVTHDAMAPWGQLLAHLTELA</sequence>
<reference evidence="2 3" key="1">
    <citation type="journal article" date="2024" name="Science">
        <title>Giant polyketide synthase enzymes in the biosynthesis of giant marine polyether toxins.</title>
        <authorList>
            <person name="Fallon T.R."/>
            <person name="Shende V.V."/>
            <person name="Wierzbicki I.H."/>
            <person name="Pendleton A.L."/>
            <person name="Watervoot N.F."/>
            <person name="Auber R.P."/>
            <person name="Gonzalez D.J."/>
            <person name="Wisecaver J.H."/>
            <person name="Moore B.S."/>
        </authorList>
    </citation>
    <scope>NUCLEOTIDE SEQUENCE [LARGE SCALE GENOMIC DNA]</scope>
    <source>
        <strain evidence="2 3">12B1</strain>
    </source>
</reference>
<proteinExistence type="predicted"/>
<dbReference type="Proteomes" id="UP001515480">
    <property type="component" value="Unassembled WGS sequence"/>
</dbReference>
<evidence type="ECO:0000256" key="1">
    <source>
        <dbReference type="SAM" id="MobiDB-lite"/>
    </source>
</evidence>
<name>A0AB34JYV1_PRYPA</name>
<protein>
    <submittedName>
        <fullName evidence="2">Uncharacterized protein</fullName>
    </submittedName>
</protein>
<accession>A0AB34JYV1</accession>
<feature type="region of interest" description="Disordered" evidence="1">
    <location>
        <begin position="205"/>
        <end position="229"/>
    </location>
</feature>
<evidence type="ECO:0000313" key="2">
    <source>
        <dbReference type="EMBL" id="KAL1527519.1"/>
    </source>
</evidence>